<sequence length="89" mass="9707">MSREGLGESSYEDDGSTEDPPPCYPKTPEKPHQGTGKRDTGARKYRRRSIGSSMACRSVTWAGAQGRAGKHVETLESTLEYVSSRLGSE</sequence>
<reference evidence="2 3" key="1">
    <citation type="submission" date="2015-04" db="EMBL/GenBank/DDBJ databases">
        <title>Lasius niger genome sequencing.</title>
        <authorList>
            <person name="Konorov E.A."/>
            <person name="Nikitin M.A."/>
            <person name="Kirill M.V."/>
            <person name="Chang P."/>
        </authorList>
    </citation>
    <scope>NUCLEOTIDE SEQUENCE [LARGE SCALE GENOMIC DNA]</scope>
    <source>
        <tissue evidence="2">Whole</tissue>
    </source>
</reference>
<evidence type="ECO:0000313" key="2">
    <source>
        <dbReference type="EMBL" id="KMQ89335.1"/>
    </source>
</evidence>
<feature type="region of interest" description="Disordered" evidence="1">
    <location>
        <begin position="1"/>
        <end position="52"/>
    </location>
</feature>
<comment type="caution">
    <text evidence="2">The sequence shown here is derived from an EMBL/GenBank/DDBJ whole genome shotgun (WGS) entry which is preliminary data.</text>
</comment>
<dbReference type="Proteomes" id="UP000036403">
    <property type="component" value="Unassembled WGS sequence"/>
</dbReference>
<dbReference type="PaxDb" id="67767-A0A0J7N9I6"/>
<feature type="compositionally biased region" description="Basic and acidic residues" evidence="1">
    <location>
        <begin position="27"/>
        <end position="42"/>
    </location>
</feature>
<evidence type="ECO:0000313" key="3">
    <source>
        <dbReference type="Proteomes" id="UP000036403"/>
    </source>
</evidence>
<proteinExistence type="predicted"/>
<accession>A0A0J7N9I6</accession>
<name>A0A0J7N9I6_LASNI</name>
<protein>
    <submittedName>
        <fullName evidence="2">Uncharacterized protein</fullName>
    </submittedName>
</protein>
<organism evidence="2 3">
    <name type="scientific">Lasius niger</name>
    <name type="common">Black garden ant</name>
    <dbReference type="NCBI Taxonomy" id="67767"/>
    <lineage>
        <taxon>Eukaryota</taxon>
        <taxon>Metazoa</taxon>
        <taxon>Ecdysozoa</taxon>
        <taxon>Arthropoda</taxon>
        <taxon>Hexapoda</taxon>
        <taxon>Insecta</taxon>
        <taxon>Pterygota</taxon>
        <taxon>Neoptera</taxon>
        <taxon>Endopterygota</taxon>
        <taxon>Hymenoptera</taxon>
        <taxon>Apocrita</taxon>
        <taxon>Aculeata</taxon>
        <taxon>Formicoidea</taxon>
        <taxon>Formicidae</taxon>
        <taxon>Formicinae</taxon>
        <taxon>Lasius</taxon>
        <taxon>Lasius</taxon>
    </lineage>
</organism>
<evidence type="ECO:0000256" key="1">
    <source>
        <dbReference type="SAM" id="MobiDB-lite"/>
    </source>
</evidence>
<gene>
    <name evidence="2" type="ORF">RF55_11049</name>
</gene>
<dbReference type="EMBL" id="LBMM01007882">
    <property type="protein sequence ID" value="KMQ89335.1"/>
    <property type="molecule type" value="Genomic_DNA"/>
</dbReference>
<dbReference type="AlphaFoldDB" id="A0A0J7N9I6"/>
<keyword evidence="3" id="KW-1185">Reference proteome</keyword>